<evidence type="ECO:0000256" key="9">
    <source>
        <dbReference type="RuleBase" id="RU363032"/>
    </source>
</evidence>
<evidence type="ECO:0000256" key="1">
    <source>
        <dbReference type="ARBA" id="ARBA00004651"/>
    </source>
</evidence>
<evidence type="ECO:0000256" key="6">
    <source>
        <dbReference type="ARBA" id="ARBA00022692"/>
    </source>
</evidence>
<sequence>MVLPPTVVGFGLLLFFGRHGPVSWVFPGQVLFTWWAAVIASAVMAFPLVYQNASAAFAQVDPDQENAARTLGAGEIRVFFTVTIPLAWPGILSGLVLAFARALGEFGATLMVAGNIPGKTQTVPMAIYFAVEAGDYRTAVPLVFTVLVLSFTLIFGLHRWSRRQLTRYAEQRRC</sequence>
<comment type="subcellular location">
    <subcellularLocation>
        <location evidence="1 9">Cell membrane</location>
        <topology evidence="1 9">Multi-pass membrane protein</topology>
    </subcellularLocation>
</comment>
<evidence type="ECO:0000256" key="4">
    <source>
        <dbReference type="ARBA" id="ARBA00022475"/>
    </source>
</evidence>
<keyword evidence="4 10" id="KW-1003">Cell membrane</keyword>
<dbReference type="InterPro" id="IPR035906">
    <property type="entry name" value="MetI-like_sf"/>
</dbReference>
<comment type="caution">
    <text evidence="12">The sequence shown here is derived from an EMBL/GenBank/DDBJ whole genome shotgun (WGS) entry which is preliminary data.</text>
</comment>
<keyword evidence="8 9" id="KW-0472">Membrane</keyword>
<dbReference type="PROSITE" id="PS50928">
    <property type="entry name" value="ABC_TM1"/>
    <property type="match status" value="1"/>
</dbReference>
<reference evidence="13" key="1">
    <citation type="journal article" date="2017" name="Appl. Environ. Microbiol.">
        <title>Genomic Analysis of Calderihabitans maritimus KKC1, a Thermophilic, Hydrogenogenic, Carboxydotrophic Bacterium Isolated from Marine Sediment.</title>
        <authorList>
            <person name="Omae K."/>
            <person name="Yoneda Y."/>
            <person name="Fukuyama Y."/>
            <person name="Yoshida T."/>
            <person name="Sako Y."/>
        </authorList>
    </citation>
    <scope>NUCLEOTIDE SEQUENCE [LARGE SCALE GENOMIC DNA]</scope>
    <source>
        <strain evidence="13">KKC1</strain>
    </source>
</reference>
<dbReference type="Pfam" id="PF00528">
    <property type="entry name" value="BPD_transp_1"/>
    <property type="match status" value="1"/>
</dbReference>
<keyword evidence="5 10" id="KW-0500">Molybdenum</keyword>
<proteinExistence type="inferred from homology"/>
<feature type="non-terminal residue" evidence="12">
    <location>
        <position position="1"/>
    </location>
</feature>
<dbReference type="InterPro" id="IPR011867">
    <property type="entry name" value="ModB_ABC"/>
</dbReference>
<feature type="transmembrane region" description="Helical" evidence="9">
    <location>
        <begin position="78"/>
        <end position="100"/>
    </location>
</feature>
<dbReference type="PANTHER" id="PTHR30183:SF3">
    <property type="entry name" value="MOLYBDENUM TRANSPORT SYSTEM PERMEASE PROTEIN MODB"/>
    <property type="match status" value="1"/>
</dbReference>
<evidence type="ECO:0000256" key="2">
    <source>
        <dbReference type="ARBA" id="ARBA00007069"/>
    </source>
</evidence>
<dbReference type="PANTHER" id="PTHR30183">
    <property type="entry name" value="MOLYBDENUM TRANSPORT SYSTEM PERMEASE PROTEIN MODB"/>
    <property type="match status" value="1"/>
</dbReference>
<evidence type="ECO:0000256" key="10">
    <source>
        <dbReference type="RuleBase" id="RU365097"/>
    </source>
</evidence>
<dbReference type="EMBL" id="BDGJ01000181">
    <property type="protein sequence ID" value="GAW93894.1"/>
    <property type="molecule type" value="Genomic_DNA"/>
</dbReference>
<keyword evidence="6 9" id="KW-0812">Transmembrane</keyword>
<comment type="similarity">
    <text evidence="2 10">Belongs to the binding-protein-dependent transport system permease family. CysTW subfamily.</text>
</comment>
<feature type="transmembrane region" description="Helical" evidence="9">
    <location>
        <begin position="32"/>
        <end position="50"/>
    </location>
</feature>
<dbReference type="Gene3D" id="1.10.3720.10">
    <property type="entry name" value="MetI-like"/>
    <property type="match status" value="1"/>
</dbReference>
<dbReference type="NCBIfam" id="TIGR02141">
    <property type="entry name" value="modB_ABC"/>
    <property type="match status" value="1"/>
</dbReference>
<evidence type="ECO:0000256" key="3">
    <source>
        <dbReference type="ARBA" id="ARBA00022448"/>
    </source>
</evidence>
<dbReference type="InterPro" id="IPR000515">
    <property type="entry name" value="MetI-like"/>
</dbReference>
<comment type="function">
    <text evidence="10">Part of the binding-protein-dependent transport system for molybdenum; probably responsible for the translocation of the substrate across the membrane.</text>
</comment>
<dbReference type="AlphaFoldDB" id="A0A1Z5HWK2"/>
<dbReference type="OrthoDB" id="9795403at2"/>
<gene>
    <name evidence="12" type="ORF">KKC1_30180</name>
</gene>
<evidence type="ECO:0000313" key="12">
    <source>
        <dbReference type="EMBL" id="GAW93894.1"/>
    </source>
</evidence>
<evidence type="ECO:0000256" key="5">
    <source>
        <dbReference type="ARBA" id="ARBA00022505"/>
    </source>
</evidence>
<feature type="domain" description="ABC transmembrane type-1" evidence="11">
    <location>
        <begin position="1"/>
        <end position="155"/>
    </location>
</feature>
<keyword evidence="13" id="KW-1185">Reference proteome</keyword>
<protein>
    <recommendedName>
        <fullName evidence="10">Molybdenum transport system permease</fullName>
    </recommendedName>
</protein>
<keyword evidence="7 9" id="KW-1133">Transmembrane helix</keyword>
<dbReference type="Proteomes" id="UP000197032">
    <property type="component" value="Unassembled WGS sequence"/>
</dbReference>
<name>A0A1Z5HWK2_9FIRM</name>
<dbReference type="CDD" id="cd06261">
    <property type="entry name" value="TM_PBP2"/>
    <property type="match status" value="1"/>
</dbReference>
<evidence type="ECO:0000313" key="13">
    <source>
        <dbReference type="Proteomes" id="UP000197032"/>
    </source>
</evidence>
<dbReference type="GO" id="GO:0015098">
    <property type="term" value="F:molybdate ion transmembrane transporter activity"/>
    <property type="evidence" value="ECO:0007669"/>
    <property type="project" value="UniProtKB-UniRule"/>
</dbReference>
<evidence type="ECO:0000259" key="11">
    <source>
        <dbReference type="PROSITE" id="PS50928"/>
    </source>
</evidence>
<evidence type="ECO:0000256" key="7">
    <source>
        <dbReference type="ARBA" id="ARBA00022989"/>
    </source>
</evidence>
<dbReference type="RefSeq" id="WP_088554954.1">
    <property type="nucleotide sequence ID" value="NZ_BDGJ01000181.1"/>
</dbReference>
<evidence type="ECO:0000256" key="8">
    <source>
        <dbReference type="ARBA" id="ARBA00023136"/>
    </source>
</evidence>
<comment type="caution">
    <text evidence="10">Lacks conserved residue(s) required for the propagation of feature annotation.</text>
</comment>
<dbReference type="GO" id="GO:0005886">
    <property type="term" value="C:plasma membrane"/>
    <property type="evidence" value="ECO:0007669"/>
    <property type="project" value="UniProtKB-SubCell"/>
</dbReference>
<keyword evidence="3 9" id="KW-0813">Transport</keyword>
<feature type="transmembrane region" description="Helical" evidence="9">
    <location>
        <begin position="138"/>
        <end position="157"/>
    </location>
</feature>
<accession>A0A1Z5HWK2</accession>
<organism evidence="12 13">
    <name type="scientific">Calderihabitans maritimus</name>
    <dbReference type="NCBI Taxonomy" id="1246530"/>
    <lineage>
        <taxon>Bacteria</taxon>
        <taxon>Bacillati</taxon>
        <taxon>Bacillota</taxon>
        <taxon>Clostridia</taxon>
        <taxon>Neomoorellales</taxon>
        <taxon>Calderihabitantaceae</taxon>
        <taxon>Calderihabitans</taxon>
    </lineage>
</organism>
<dbReference type="SUPFAM" id="SSF161098">
    <property type="entry name" value="MetI-like"/>
    <property type="match status" value="1"/>
</dbReference>